<organism evidence="2 3">
    <name type="scientific">Marinobacter azerbaijanicus</name>
    <dbReference type="NCBI Taxonomy" id="3050455"/>
    <lineage>
        <taxon>Bacteria</taxon>
        <taxon>Pseudomonadati</taxon>
        <taxon>Pseudomonadota</taxon>
        <taxon>Gammaproteobacteria</taxon>
        <taxon>Pseudomonadales</taxon>
        <taxon>Marinobacteraceae</taxon>
        <taxon>Marinobacter</taxon>
    </lineage>
</organism>
<feature type="chain" id="PRO_5047020570" evidence="1">
    <location>
        <begin position="29"/>
        <end position="170"/>
    </location>
</feature>
<name>A0ABT7I9X0_9GAMM</name>
<dbReference type="Pfam" id="PF04314">
    <property type="entry name" value="PCuAC"/>
    <property type="match status" value="1"/>
</dbReference>
<dbReference type="InterPro" id="IPR058248">
    <property type="entry name" value="Lxx211020-like"/>
</dbReference>
<protein>
    <submittedName>
        <fullName evidence="2">Copper chaperone PCu(A)C</fullName>
    </submittedName>
</protein>
<reference evidence="2 3" key="1">
    <citation type="submission" date="2023-06" db="EMBL/GenBank/DDBJ databases">
        <title>Marinobacter azerbaijanicus a moderately halophilic, isolated from Urmia Lake in Azerbaijan region of Iran.</title>
        <authorList>
            <person name="Sanchez-Porro C."/>
            <person name="Aghdam E.M."/>
            <person name="Saheb S.M."/>
            <person name="Tarhriz V."/>
            <person name="Kazemi E."/>
            <person name="Ammozegar M.A."/>
            <person name="Ventosa A."/>
            <person name="Hejazi M.S."/>
        </authorList>
    </citation>
    <scope>NUCLEOTIDE SEQUENCE [LARGE SCALE GENOMIC DNA]</scope>
    <source>
        <strain evidence="2 3">TBZ242</strain>
    </source>
</reference>
<dbReference type="PANTHER" id="PTHR36302">
    <property type="entry name" value="BLR7088 PROTEIN"/>
    <property type="match status" value="1"/>
</dbReference>
<dbReference type="Proteomes" id="UP001227964">
    <property type="component" value="Unassembled WGS sequence"/>
</dbReference>
<accession>A0ABT7I9X0</accession>
<dbReference type="Gene3D" id="2.60.40.1890">
    <property type="entry name" value="PCu(A)C copper chaperone"/>
    <property type="match status" value="1"/>
</dbReference>
<keyword evidence="1" id="KW-0732">Signal</keyword>
<keyword evidence="3" id="KW-1185">Reference proteome</keyword>
<dbReference type="InterPro" id="IPR007410">
    <property type="entry name" value="LpqE-like"/>
</dbReference>
<proteinExistence type="predicted"/>
<dbReference type="RefSeq" id="WP_285389310.1">
    <property type="nucleotide sequence ID" value="NZ_JASSVS010000002.1"/>
</dbReference>
<dbReference type="PANTHER" id="PTHR36302:SF1">
    <property type="entry name" value="COPPER CHAPERONE PCU(A)C"/>
    <property type="match status" value="1"/>
</dbReference>
<sequence>MKTLTTLAAHALLGLSLLAGTLSTTALAQEYTEGKIAIDYPWSRPTPPGVPMGVGYMAITNHGDSDVTLIDASTSRAKSVSIHESTMKNGTMSMRPLKEGLTIPGGETVELKPHSYHLMLEKLQSPLKEGESIPLTLNFEGAADMDIRLDVKPLDGGMQKKEPGMDHSGH</sequence>
<gene>
    <name evidence="2" type="ORF">QPM17_05065</name>
</gene>
<comment type="caution">
    <text evidence="2">The sequence shown here is derived from an EMBL/GenBank/DDBJ whole genome shotgun (WGS) entry which is preliminary data.</text>
</comment>
<evidence type="ECO:0000256" key="1">
    <source>
        <dbReference type="SAM" id="SignalP"/>
    </source>
</evidence>
<dbReference type="InterPro" id="IPR036182">
    <property type="entry name" value="PCuAC_sf"/>
</dbReference>
<evidence type="ECO:0000313" key="3">
    <source>
        <dbReference type="Proteomes" id="UP001227964"/>
    </source>
</evidence>
<dbReference type="EMBL" id="JASSVS010000002">
    <property type="protein sequence ID" value="MDL0430483.1"/>
    <property type="molecule type" value="Genomic_DNA"/>
</dbReference>
<feature type="signal peptide" evidence="1">
    <location>
        <begin position="1"/>
        <end position="28"/>
    </location>
</feature>
<evidence type="ECO:0000313" key="2">
    <source>
        <dbReference type="EMBL" id="MDL0430483.1"/>
    </source>
</evidence>
<dbReference type="SUPFAM" id="SSF110087">
    <property type="entry name" value="DR1885-like metal-binding protein"/>
    <property type="match status" value="1"/>
</dbReference>